<keyword evidence="6" id="KW-1185">Reference proteome</keyword>
<dbReference type="PANTHER" id="PTHR45290">
    <property type="entry name" value="OS03G0300300 PROTEIN"/>
    <property type="match status" value="1"/>
</dbReference>
<dbReference type="PANTHER" id="PTHR45290:SF3">
    <property type="entry name" value="OS01G0649000 PROTEIN"/>
    <property type="match status" value="1"/>
</dbReference>
<evidence type="ECO:0000313" key="6">
    <source>
        <dbReference type="Proteomes" id="UP001140206"/>
    </source>
</evidence>
<comment type="caution">
    <text evidence="5">The sequence shown here is derived from an EMBL/GenBank/DDBJ whole genome shotgun (WGS) entry which is preliminary data.</text>
</comment>
<dbReference type="SUPFAM" id="SSF50978">
    <property type="entry name" value="WD40 repeat-like"/>
    <property type="match status" value="1"/>
</dbReference>
<feature type="domain" description="Small-subunit processome Utp12" evidence="3">
    <location>
        <begin position="438"/>
        <end position="536"/>
    </location>
</feature>
<feature type="compositionally biased region" description="Polar residues" evidence="2">
    <location>
        <begin position="7"/>
        <end position="20"/>
    </location>
</feature>
<dbReference type="AlphaFoldDB" id="A0AAV8EJZ4"/>
<dbReference type="EMBL" id="JAMFTS010000003">
    <property type="protein sequence ID" value="KAJ4780595.1"/>
    <property type="molecule type" value="Genomic_DNA"/>
</dbReference>
<sequence length="596" mass="64594">MGKETNPDLNPNTEQSTSFSPDGRYFAVLSPESTLKVWDTRSGEIIADWNDSGSATVYTCTACSNLTKKGKKKNVLLVALGTSSGDVLAVDVLASKRIWTNSGCHSGEVVSLLFSNNGDLLYTAGADGAMSVLSSDNGEAKSKFKASKKRINSLSISHDERFVGVASKKSCIVGLDSKTELAKIPSDDGHGQLISLSDKIAVCSYGNGDIHVYNFDSENRTIEVNTVLGMKHAPIMLECNSSMVLSVSNKGIVYVWNIEQSAGGGATSSKIKIKSERGKKKGSAMVMSAKLVELEDENKYVSVLVAYQTKGGLKFENVEIKDWGKEITIAPEGKVNKTGSDGDLKVRSKKRGAHDSDSENEEIVGKARDSDVEFITDEPTMAEKLASLDLAISDKEKEKEKEDKGERDRRLTASVANPPSADSVHVLIKQALHADGQSLLLDCVCNRDEKVIAKSISLLTPADVIKLMKFFVLMIQSRGAIVSCVIPWLRSLINLKASSIVSHDSSLSLLNSLYQLIDSRVSTFGSALKLSTCIDYHFTEIDHDEADEDAPVIFYEDKDSDEEEEASGDAMETDEEESGEDIDAPQYSDGSEVMSD</sequence>
<organism evidence="5 6">
    <name type="scientific">Rhynchospora pubera</name>
    <dbReference type="NCBI Taxonomy" id="906938"/>
    <lineage>
        <taxon>Eukaryota</taxon>
        <taxon>Viridiplantae</taxon>
        <taxon>Streptophyta</taxon>
        <taxon>Embryophyta</taxon>
        <taxon>Tracheophyta</taxon>
        <taxon>Spermatophyta</taxon>
        <taxon>Magnoliopsida</taxon>
        <taxon>Liliopsida</taxon>
        <taxon>Poales</taxon>
        <taxon>Cyperaceae</taxon>
        <taxon>Cyperoideae</taxon>
        <taxon>Rhynchosporeae</taxon>
        <taxon>Rhynchospora</taxon>
    </lineage>
</organism>
<feature type="region of interest" description="Disordered" evidence="2">
    <location>
        <begin position="549"/>
        <end position="596"/>
    </location>
</feature>
<evidence type="ECO:0000259" key="3">
    <source>
        <dbReference type="Pfam" id="PF04003"/>
    </source>
</evidence>
<dbReference type="Gene3D" id="2.130.10.10">
    <property type="entry name" value="YVTN repeat-like/Quinoprotein amine dehydrogenase"/>
    <property type="match status" value="1"/>
</dbReference>
<dbReference type="InterPro" id="IPR007148">
    <property type="entry name" value="SSU_processome_Utp12"/>
</dbReference>
<feature type="compositionally biased region" description="Basic and acidic residues" evidence="2">
    <location>
        <begin position="396"/>
        <end position="411"/>
    </location>
</feature>
<dbReference type="Pfam" id="PF12894">
    <property type="entry name" value="ANAPC4_WD40"/>
    <property type="match status" value="1"/>
</dbReference>
<dbReference type="PROSITE" id="PS50082">
    <property type="entry name" value="WD_REPEATS_2"/>
    <property type="match status" value="1"/>
</dbReference>
<dbReference type="InterPro" id="IPR015943">
    <property type="entry name" value="WD40/YVTN_repeat-like_dom_sf"/>
</dbReference>
<evidence type="ECO:0000313" key="5">
    <source>
        <dbReference type="EMBL" id="KAJ4780595.1"/>
    </source>
</evidence>
<dbReference type="InterPro" id="IPR036322">
    <property type="entry name" value="WD40_repeat_dom_sf"/>
</dbReference>
<proteinExistence type="predicted"/>
<feature type="compositionally biased region" description="Basic and acidic residues" evidence="2">
    <location>
        <begin position="353"/>
        <end position="364"/>
    </location>
</feature>
<feature type="region of interest" description="Disordered" evidence="2">
    <location>
        <begin position="1"/>
        <end position="23"/>
    </location>
</feature>
<dbReference type="Pfam" id="PF04003">
    <property type="entry name" value="Utp12"/>
    <property type="match status" value="1"/>
</dbReference>
<dbReference type="Proteomes" id="UP001140206">
    <property type="component" value="Chromosome 3"/>
</dbReference>
<dbReference type="InterPro" id="IPR001680">
    <property type="entry name" value="WD40_rpt"/>
</dbReference>
<feature type="repeat" description="WD" evidence="1">
    <location>
        <begin position="16"/>
        <end position="48"/>
    </location>
</feature>
<name>A0AAV8EJZ4_9POAL</name>
<dbReference type="InterPro" id="IPR024977">
    <property type="entry name" value="Apc4-like_WD40_dom"/>
</dbReference>
<feature type="domain" description="Anaphase-promoting complex subunit 4-like WD40" evidence="4">
    <location>
        <begin position="77"/>
        <end position="155"/>
    </location>
</feature>
<feature type="region of interest" description="Disordered" evidence="2">
    <location>
        <begin position="333"/>
        <end position="364"/>
    </location>
</feature>
<evidence type="ECO:0000256" key="2">
    <source>
        <dbReference type="SAM" id="MobiDB-lite"/>
    </source>
</evidence>
<gene>
    <name evidence="5" type="ORF">LUZ62_064852</name>
</gene>
<accession>A0AAV8EJZ4</accession>
<evidence type="ECO:0000256" key="1">
    <source>
        <dbReference type="PROSITE-ProRule" id="PRU00221"/>
    </source>
</evidence>
<dbReference type="SMART" id="SM00320">
    <property type="entry name" value="WD40"/>
    <property type="match status" value="4"/>
</dbReference>
<evidence type="ECO:0000259" key="4">
    <source>
        <dbReference type="Pfam" id="PF12894"/>
    </source>
</evidence>
<keyword evidence="1" id="KW-0853">WD repeat</keyword>
<feature type="compositionally biased region" description="Acidic residues" evidence="2">
    <location>
        <begin position="558"/>
        <end position="583"/>
    </location>
</feature>
<protein>
    <submittedName>
        <fullName evidence="5">WD repeat protein</fullName>
    </submittedName>
</protein>
<reference evidence="5" key="1">
    <citation type="submission" date="2022-08" db="EMBL/GenBank/DDBJ databases">
        <authorList>
            <person name="Marques A."/>
        </authorList>
    </citation>
    <scope>NUCLEOTIDE SEQUENCE</scope>
    <source>
        <strain evidence="5">RhyPub2mFocal</strain>
        <tissue evidence="5">Leaves</tissue>
    </source>
</reference>
<feature type="region of interest" description="Disordered" evidence="2">
    <location>
        <begin position="396"/>
        <end position="417"/>
    </location>
</feature>